<dbReference type="InterPro" id="IPR029044">
    <property type="entry name" value="Nucleotide-diphossugar_trans"/>
</dbReference>
<dbReference type="AlphaFoldDB" id="A0A4Q2RBW5"/>
<dbReference type="Pfam" id="PF13641">
    <property type="entry name" value="Glyco_tranf_2_3"/>
    <property type="match status" value="1"/>
</dbReference>
<accession>A0A4Q2RBW5</accession>
<dbReference type="Proteomes" id="UP000289411">
    <property type="component" value="Unassembled WGS sequence"/>
</dbReference>
<keyword evidence="6" id="KW-1185">Reference proteome</keyword>
<dbReference type="GO" id="GO:0016757">
    <property type="term" value="F:glycosyltransferase activity"/>
    <property type="evidence" value="ECO:0007669"/>
    <property type="project" value="UniProtKB-KW"/>
</dbReference>
<organism evidence="5 6">
    <name type="scientific">Lichenibacterium ramalinae</name>
    <dbReference type="NCBI Taxonomy" id="2316527"/>
    <lineage>
        <taxon>Bacteria</taxon>
        <taxon>Pseudomonadati</taxon>
        <taxon>Pseudomonadota</taxon>
        <taxon>Alphaproteobacteria</taxon>
        <taxon>Hyphomicrobiales</taxon>
        <taxon>Lichenihabitantaceae</taxon>
        <taxon>Lichenibacterium</taxon>
    </lineage>
</organism>
<dbReference type="OrthoDB" id="276604at2"/>
<feature type="transmembrane region" description="Helical" evidence="4">
    <location>
        <begin position="38"/>
        <end position="58"/>
    </location>
</feature>
<feature type="transmembrane region" description="Helical" evidence="4">
    <location>
        <begin position="64"/>
        <end position="86"/>
    </location>
</feature>
<keyword evidence="3 5" id="KW-0808">Transferase</keyword>
<feature type="transmembrane region" description="Helical" evidence="4">
    <location>
        <begin position="395"/>
        <end position="417"/>
    </location>
</feature>
<comment type="caution">
    <text evidence="5">The sequence shown here is derived from an EMBL/GenBank/DDBJ whole genome shotgun (WGS) entry which is preliminary data.</text>
</comment>
<keyword evidence="4" id="KW-0812">Transmembrane</keyword>
<keyword evidence="4" id="KW-0472">Membrane</keyword>
<name>A0A4Q2RBW5_9HYPH</name>
<comment type="similarity">
    <text evidence="1">Belongs to the glycosyltransferase 2 family.</text>
</comment>
<dbReference type="PANTHER" id="PTHR43630">
    <property type="entry name" value="POLY-BETA-1,6-N-ACETYL-D-GLUCOSAMINE SYNTHASE"/>
    <property type="match status" value="1"/>
</dbReference>
<evidence type="ECO:0000256" key="1">
    <source>
        <dbReference type="ARBA" id="ARBA00006739"/>
    </source>
</evidence>
<dbReference type="PANTHER" id="PTHR43630:SF1">
    <property type="entry name" value="POLY-BETA-1,6-N-ACETYL-D-GLUCOSAMINE SYNTHASE"/>
    <property type="match status" value="1"/>
</dbReference>
<evidence type="ECO:0000313" key="6">
    <source>
        <dbReference type="Proteomes" id="UP000289411"/>
    </source>
</evidence>
<proteinExistence type="inferred from homology"/>
<keyword evidence="2" id="KW-0328">Glycosyltransferase</keyword>
<gene>
    <name evidence="5" type="ORF">D3272_15160</name>
</gene>
<evidence type="ECO:0000256" key="2">
    <source>
        <dbReference type="ARBA" id="ARBA00022676"/>
    </source>
</evidence>
<sequence length="505" mass="54427">MSIRLADPAASPAAAAEGLAAARRRTSPRYNPPRALPWRAFAIHGGLTLLWLALLVRAVLPDGLWSWAAGLLYIAYDTALLLFVFWQTLPLIGGPDGAAAARHRPDAAARHRPSLAVVVAAHDEDVVLAATLRALLDQSDPPDRIVVADDGSGERTVALLTRLFALPEPAVGALGGAGPRHPTLGWLRLPHGGKAVALNRAMTLLREEVVLTVDADTLLDRDAIGAMRDAFAADPGLVAATGVLLPVCDASLGGRLFEWFQTYEYLRNFLSRYAWSRLDSLLLISGAFAGFRREALVEVGGFDLDCLVEDYELIHRLKRHGTLGGRGWTTAVLGSARARTEAPATLGAFLRQRRRWFGGFLQTQTWYRDMIGNPRYGRLGLAMLPVKAADTLQPIYGLTAAALLFAYLFTGHIGVALAVTGVIGAKIVLDLGFHLWSVWLFRRWLGVRARTSLPSALLASLVEPFCFQILRHLGATAGWVVYLTGTSSWGAQTRGGLAASAGEGE</sequence>
<dbReference type="CDD" id="cd06423">
    <property type="entry name" value="CESA_like"/>
    <property type="match status" value="1"/>
</dbReference>
<evidence type="ECO:0000256" key="3">
    <source>
        <dbReference type="ARBA" id="ARBA00022679"/>
    </source>
</evidence>
<evidence type="ECO:0000256" key="4">
    <source>
        <dbReference type="SAM" id="Phobius"/>
    </source>
</evidence>
<keyword evidence="4" id="KW-1133">Transmembrane helix</keyword>
<reference evidence="5 6" key="1">
    <citation type="submission" date="2018-09" db="EMBL/GenBank/DDBJ databases">
        <authorList>
            <person name="Grouzdev D.S."/>
            <person name="Krutkina M.S."/>
        </authorList>
    </citation>
    <scope>NUCLEOTIDE SEQUENCE [LARGE SCALE GENOMIC DNA]</scope>
    <source>
        <strain evidence="5 6">RmlP001</strain>
    </source>
</reference>
<dbReference type="RefSeq" id="WP_129220050.1">
    <property type="nucleotide sequence ID" value="NZ_QYBC01000012.1"/>
</dbReference>
<dbReference type="SUPFAM" id="SSF53448">
    <property type="entry name" value="Nucleotide-diphospho-sugar transferases"/>
    <property type="match status" value="1"/>
</dbReference>
<dbReference type="EMBL" id="QYBC01000012">
    <property type="protein sequence ID" value="RYB03931.1"/>
    <property type="molecule type" value="Genomic_DNA"/>
</dbReference>
<protein>
    <submittedName>
        <fullName evidence="5">Glycosyltransferase family 2 protein</fullName>
    </submittedName>
</protein>
<evidence type="ECO:0000313" key="5">
    <source>
        <dbReference type="EMBL" id="RYB03931.1"/>
    </source>
</evidence>
<reference evidence="5 6" key="2">
    <citation type="submission" date="2019-02" db="EMBL/GenBank/DDBJ databases">
        <title>'Lichenibacterium ramalinii' gen. nov. sp. nov., 'Lichenibacterium minor' gen. nov. sp. nov.</title>
        <authorList>
            <person name="Pankratov T."/>
        </authorList>
    </citation>
    <scope>NUCLEOTIDE SEQUENCE [LARGE SCALE GENOMIC DNA]</scope>
    <source>
        <strain evidence="5 6">RmlP001</strain>
    </source>
</reference>
<dbReference type="Gene3D" id="3.90.550.10">
    <property type="entry name" value="Spore Coat Polysaccharide Biosynthesis Protein SpsA, Chain A"/>
    <property type="match status" value="1"/>
</dbReference>